<dbReference type="GO" id="GO:0008233">
    <property type="term" value="F:peptidase activity"/>
    <property type="evidence" value="ECO:0007669"/>
    <property type="project" value="UniProtKB-KW"/>
</dbReference>
<accession>A0ABV5PDH2</accession>
<evidence type="ECO:0000313" key="2">
    <source>
        <dbReference type="Proteomes" id="UP001589718"/>
    </source>
</evidence>
<keyword evidence="2" id="KW-1185">Reference proteome</keyword>
<dbReference type="EMBL" id="JBHMCR010000007">
    <property type="protein sequence ID" value="MFB9521250.1"/>
    <property type="molecule type" value="Genomic_DNA"/>
</dbReference>
<keyword evidence="1" id="KW-0378">Hydrolase</keyword>
<sequence length="457" mass="50937">MGELSGESRRHRFYADWRLRLRREDAHGDVCGAGILITMRHVLTCAHVVGGPDEKIWVEFLESPLIEGVGATVVPGPGSWHPPGREEHGLDVALLVLETPRPRARPALLSTDLHAGEEVMSTGYPDYHESGLTLKARLVGPHANWAQLDSANDAVRRGFSGGAVFTVPRDDRPTRVVGMTVGRREDDPALPNGEQHSRSYMIPIGKIAEQVPLVRELSQPGAWDPGFRKRLTAWFTGRWQPGVKICAVAEGGGRDRTLRHELYRAHVHYAGGRTDRGEFAEQLAALIVPESGRLEALQRWLTTGDDPPAVARMRPVRGMTVAVTALDRDRDPDGLIQLLGRLRGLGFRLLLTFREGGGEAWHRARCGLLDEALDDCARAGADRLAELAERQRLTTSEPGAEHGPGERTARRHAEILRRIRRETPPGDHTCCDRRIARLLKLVADLQRDLDLWEKWWR</sequence>
<dbReference type="Proteomes" id="UP001589718">
    <property type="component" value="Unassembled WGS sequence"/>
</dbReference>
<name>A0ABV5PDH2_STRCM</name>
<reference evidence="1 2" key="1">
    <citation type="submission" date="2024-09" db="EMBL/GenBank/DDBJ databases">
        <authorList>
            <person name="Sun Q."/>
            <person name="Mori K."/>
        </authorList>
    </citation>
    <scope>NUCLEOTIDE SEQUENCE [LARGE SCALE GENOMIC DNA]</scope>
    <source>
        <strain evidence="1 2">JCM 4362</strain>
    </source>
</reference>
<dbReference type="InterPro" id="IPR009003">
    <property type="entry name" value="Peptidase_S1_PA"/>
</dbReference>
<dbReference type="GO" id="GO:0006508">
    <property type="term" value="P:proteolysis"/>
    <property type="evidence" value="ECO:0007669"/>
    <property type="project" value="UniProtKB-KW"/>
</dbReference>
<dbReference type="Pfam" id="PF13365">
    <property type="entry name" value="Trypsin_2"/>
    <property type="match status" value="1"/>
</dbReference>
<organism evidence="1 2">
    <name type="scientific">Streptomyces cremeus</name>
    <dbReference type="NCBI Taxonomy" id="66881"/>
    <lineage>
        <taxon>Bacteria</taxon>
        <taxon>Bacillati</taxon>
        <taxon>Actinomycetota</taxon>
        <taxon>Actinomycetes</taxon>
        <taxon>Kitasatosporales</taxon>
        <taxon>Streptomycetaceae</taxon>
        <taxon>Streptomyces</taxon>
    </lineage>
</organism>
<dbReference type="RefSeq" id="WP_345228202.1">
    <property type="nucleotide sequence ID" value="NZ_BAAAXE010000015.1"/>
</dbReference>
<proteinExistence type="predicted"/>
<comment type="caution">
    <text evidence="1">The sequence shown here is derived from an EMBL/GenBank/DDBJ whole genome shotgun (WGS) entry which is preliminary data.</text>
</comment>
<evidence type="ECO:0000313" key="1">
    <source>
        <dbReference type="EMBL" id="MFB9521250.1"/>
    </source>
</evidence>
<dbReference type="Gene3D" id="2.40.10.120">
    <property type="match status" value="1"/>
</dbReference>
<protein>
    <submittedName>
        <fullName evidence="1">Serine protease</fullName>
    </submittedName>
</protein>
<gene>
    <name evidence="1" type="ORF">ACFFTU_14970</name>
</gene>
<keyword evidence="1" id="KW-0645">Protease</keyword>
<dbReference type="SUPFAM" id="SSF50494">
    <property type="entry name" value="Trypsin-like serine proteases"/>
    <property type="match status" value="1"/>
</dbReference>